<evidence type="ECO:0000256" key="1">
    <source>
        <dbReference type="SAM" id="Phobius"/>
    </source>
</evidence>
<organism evidence="2 3">
    <name type="scientific">Prorocentrum cordatum</name>
    <dbReference type="NCBI Taxonomy" id="2364126"/>
    <lineage>
        <taxon>Eukaryota</taxon>
        <taxon>Sar</taxon>
        <taxon>Alveolata</taxon>
        <taxon>Dinophyceae</taxon>
        <taxon>Prorocentrales</taxon>
        <taxon>Prorocentraceae</taxon>
        <taxon>Prorocentrum</taxon>
    </lineage>
</organism>
<keyword evidence="1" id="KW-0812">Transmembrane</keyword>
<protein>
    <recommendedName>
        <fullName evidence="4">Golgi apparatus protein 1</fullName>
    </recommendedName>
</protein>
<accession>A0ABN9R4D6</accession>
<evidence type="ECO:0008006" key="4">
    <source>
        <dbReference type="Google" id="ProtNLM"/>
    </source>
</evidence>
<gene>
    <name evidence="2" type="ORF">PCOR1329_LOCUS17229</name>
</gene>
<reference evidence="2" key="1">
    <citation type="submission" date="2023-10" db="EMBL/GenBank/DDBJ databases">
        <authorList>
            <person name="Chen Y."/>
            <person name="Shah S."/>
            <person name="Dougan E. K."/>
            <person name="Thang M."/>
            <person name="Chan C."/>
        </authorList>
    </citation>
    <scope>NUCLEOTIDE SEQUENCE [LARGE SCALE GENOMIC DNA]</scope>
</reference>
<dbReference type="PANTHER" id="PTHR11884">
    <property type="entry name" value="SELECTIN LIGAND RELATED"/>
    <property type="match status" value="1"/>
</dbReference>
<keyword evidence="1" id="KW-0472">Membrane</keyword>
<keyword evidence="3" id="KW-1185">Reference proteome</keyword>
<dbReference type="InterPro" id="IPR001893">
    <property type="entry name" value="Cys-rich_GLG1_repeat"/>
</dbReference>
<dbReference type="EMBL" id="CAUYUJ010005331">
    <property type="protein sequence ID" value="CAK0813228.1"/>
    <property type="molecule type" value="Genomic_DNA"/>
</dbReference>
<dbReference type="Pfam" id="PF00839">
    <property type="entry name" value="Cys_rich_FGFR"/>
    <property type="match status" value="5"/>
</dbReference>
<name>A0ABN9R4D6_9DINO</name>
<evidence type="ECO:0000313" key="2">
    <source>
        <dbReference type="EMBL" id="CAK0813228.1"/>
    </source>
</evidence>
<sequence>MEKLCPGVEPGGGRVWACLFKQRASPDMPRECAEVVMAHQKLKHSEFFLNPSLAKHCRADAERLCPSELANASKRDFTSHGSVISCLIKKRSEINNPDCIKAVGRKHGERAADASMDPAHRSVCRADIDAYCREAEERQKHSRGTKGLVHKCLQYHMSVPGTISDACAEKEKAYMLAASKDTQLNPAVDQHCKQAKQRWCEGEPDGEGHLTVCLLLHMHYEEMEVACREALEGEQDKRASSLRFNPLVKKMCSKDLTRLTEEKKCKADHGAKRAGTWIDCVTDNVEDIHDTDCKSAVLKVMQMQSADLRAVPRMHTACMEDLRELCPKTAPGGARWHECLRQKVGSVRSGECKELVLKVWRADNNSATLNFKTRKHCANEVVGFCADVQPGESRVLRCLALNSQEAGFGEKCRKSISKMNISSLVGMKSLRTGGHNVMNELEEIIARFRIRDETIGENAVLLMFGSVGFVTVVIAWFVWCIFGEKLRKIFGGKSGYAVVVPRDLDC</sequence>
<dbReference type="InterPro" id="IPR039728">
    <property type="entry name" value="GLG1"/>
</dbReference>
<dbReference type="PANTHER" id="PTHR11884:SF1">
    <property type="entry name" value="GOLGI APPARATUS PROTEIN 1"/>
    <property type="match status" value="1"/>
</dbReference>
<dbReference type="Proteomes" id="UP001189429">
    <property type="component" value="Unassembled WGS sequence"/>
</dbReference>
<evidence type="ECO:0000313" key="3">
    <source>
        <dbReference type="Proteomes" id="UP001189429"/>
    </source>
</evidence>
<proteinExistence type="predicted"/>
<comment type="caution">
    <text evidence="2">The sequence shown here is derived from an EMBL/GenBank/DDBJ whole genome shotgun (WGS) entry which is preliminary data.</text>
</comment>
<keyword evidence="1" id="KW-1133">Transmembrane helix</keyword>
<feature type="transmembrane region" description="Helical" evidence="1">
    <location>
        <begin position="459"/>
        <end position="482"/>
    </location>
</feature>